<dbReference type="EMBL" id="JAMYWD010000004">
    <property type="protein sequence ID" value="KAJ4972477.1"/>
    <property type="molecule type" value="Genomic_DNA"/>
</dbReference>
<keyword evidence="3" id="KW-1185">Reference proteome</keyword>
<evidence type="ECO:0000313" key="3">
    <source>
        <dbReference type="Proteomes" id="UP001141806"/>
    </source>
</evidence>
<feature type="region of interest" description="Disordered" evidence="1">
    <location>
        <begin position="151"/>
        <end position="180"/>
    </location>
</feature>
<protein>
    <submittedName>
        <fullName evidence="2">Uncharacterized protein</fullName>
    </submittedName>
</protein>
<dbReference type="Proteomes" id="UP001141806">
    <property type="component" value="Unassembled WGS sequence"/>
</dbReference>
<gene>
    <name evidence="2" type="ORF">NE237_005651</name>
</gene>
<organism evidence="2 3">
    <name type="scientific">Protea cynaroides</name>
    <dbReference type="NCBI Taxonomy" id="273540"/>
    <lineage>
        <taxon>Eukaryota</taxon>
        <taxon>Viridiplantae</taxon>
        <taxon>Streptophyta</taxon>
        <taxon>Embryophyta</taxon>
        <taxon>Tracheophyta</taxon>
        <taxon>Spermatophyta</taxon>
        <taxon>Magnoliopsida</taxon>
        <taxon>Proteales</taxon>
        <taxon>Proteaceae</taxon>
        <taxon>Protea</taxon>
    </lineage>
</organism>
<feature type="compositionally biased region" description="Basic and acidic residues" evidence="1">
    <location>
        <begin position="157"/>
        <end position="167"/>
    </location>
</feature>
<dbReference type="AlphaFoldDB" id="A0A9Q0QUP8"/>
<proteinExistence type="predicted"/>
<evidence type="ECO:0000313" key="2">
    <source>
        <dbReference type="EMBL" id="KAJ4972477.1"/>
    </source>
</evidence>
<comment type="caution">
    <text evidence="2">The sequence shown here is derived from an EMBL/GenBank/DDBJ whole genome shotgun (WGS) entry which is preliminary data.</text>
</comment>
<name>A0A9Q0QUP8_9MAGN</name>
<evidence type="ECO:0000256" key="1">
    <source>
        <dbReference type="SAM" id="MobiDB-lite"/>
    </source>
</evidence>
<reference evidence="2" key="1">
    <citation type="journal article" date="2023" name="Plant J.">
        <title>The genome of the king protea, Protea cynaroides.</title>
        <authorList>
            <person name="Chang J."/>
            <person name="Duong T.A."/>
            <person name="Schoeman C."/>
            <person name="Ma X."/>
            <person name="Roodt D."/>
            <person name="Barker N."/>
            <person name="Li Z."/>
            <person name="Van de Peer Y."/>
            <person name="Mizrachi E."/>
        </authorList>
    </citation>
    <scope>NUCLEOTIDE SEQUENCE</scope>
    <source>
        <tissue evidence="2">Young leaves</tissue>
    </source>
</reference>
<sequence>MAFCSFPVNVLFCSVFSRHYWSKGGHGRPYRPCSCSHLQGLWYPTAAIVGGFLGLVVDFSMGNTAAPNRVYGLYNEFYLGVNISSEDAVKFHALLSVPETINGVTGKRCRELQGDMVGEEDAGEKWEREMAGGQGGARQGLGMSPWGWWGGGGGLQKRRESPEKRTESGLVTRNKPFQFI</sequence>
<accession>A0A9Q0QUP8</accession>